<dbReference type="AlphaFoldDB" id="A0A9Q3J7E6"/>
<comment type="caution">
    <text evidence="1">The sequence shown here is derived from an EMBL/GenBank/DDBJ whole genome shotgun (WGS) entry which is preliminary data.</text>
</comment>
<protein>
    <submittedName>
        <fullName evidence="1">Uncharacterized protein</fullName>
    </submittedName>
</protein>
<sequence>MGSLKCLKNKDPRSSWVQITTPDLPFNFGRSGSSWSWTLLIGPGLVPSTPWNPSIIGSRDLQQPPRPAVHGPWHTDCILWPADHKTPKGQMSTVGTEMALNQAISRFPKVMARTEHHQIGPKWP</sequence>
<keyword evidence="2" id="KW-1185">Reference proteome</keyword>
<reference evidence="1" key="1">
    <citation type="submission" date="2021-03" db="EMBL/GenBank/DDBJ databases">
        <title>Draft genome sequence of rust myrtle Austropuccinia psidii MF-1, a brazilian biotype.</title>
        <authorList>
            <person name="Quecine M.C."/>
            <person name="Pachon D.M.R."/>
            <person name="Bonatelli M.L."/>
            <person name="Correr F.H."/>
            <person name="Franceschini L.M."/>
            <person name="Leite T.F."/>
            <person name="Margarido G.R.A."/>
            <person name="Almeida C.A."/>
            <person name="Ferrarezi J.A."/>
            <person name="Labate C.A."/>
        </authorList>
    </citation>
    <scope>NUCLEOTIDE SEQUENCE</scope>
    <source>
        <strain evidence="1">MF-1</strain>
    </source>
</reference>
<dbReference type="EMBL" id="AVOT02065672">
    <property type="protein sequence ID" value="MBW0557678.1"/>
    <property type="molecule type" value="Genomic_DNA"/>
</dbReference>
<evidence type="ECO:0000313" key="1">
    <source>
        <dbReference type="EMBL" id="MBW0557678.1"/>
    </source>
</evidence>
<evidence type="ECO:0000313" key="2">
    <source>
        <dbReference type="Proteomes" id="UP000765509"/>
    </source>
</evidence>
<name>A0A9Q3J7E6_9BASI</name>
<proteinExistence type="predicted"/>
<organism evidence="1 2">
    <name type="scientific">Austropuccinia psidii MF-1</name>
    <dbReference type="NCBI Taxonomy" id="1389203"/>
    <lineage>
        <taxon>Eukaryota</taxon>
        <taxon>Fungi</taxon>
        <taxon>Dikarya</taxon>
        <taxon>Basidiomycota</taxon>
        <taxon>Pucciniomycotina</taxon>
        <taxon>Pucciniomycetes</taxon>
        <taxon>Pucciniales</taxon>
        <taxon>Sphaerophragmiaceae</taxon>
        <taxon>Austropuccinia</taxon>
    </lineage>
</organism>
<gene>
    <name evidence="1" type="ORF">O181_097393</name>
</gene>
<accession>A0A9Q3J7E6</accession>
<dbReference type="Proteomes" id="UP000765509">
    <property type="component" value="Unassembled WGS sequence"/>
</dbReference>